<sequence>MTTMTYRQPGRMRNSFPSGGSYVPFISRIAHRWQQWRSLRELESLSDDLRKDLGWPAANETKNPKAMR</sequence>
<dbReference type="Proteomes" id="UP000323608">
    <property type="component" value="Unassembled WGS sequence"/>
</dbReference>
<proteinExistence type="predicted"/>
<comment type="caution">
    <text evidence="1">The sequence shown here is derived from an EMBL/GenBank/DDBJ whole genome shotgun (WGS) entry which is preliminary data.</text>
</comment>
<reference evidence="1 2" key="1">
    <citation type="submission" date="2019-07" db="EMBL/GenBank/DDBJ databases">
        <title>The Draft Genome Sequence of Rhizobium tropici SARCC-755 Associated with Superior Nodulation on Pigeonpea (Cajanus cajan (L.) Millsp.).</title>
        <authorList>
            <person name="Bopape F.L."/>
            <person name="Hassen A.I."/>
            <person name="Swanevelder Z.H."/>
            <person name="Gwata E.T."/>
        </authorList>
    </citation>
    <scope>NUCLEOTIDE SEQUENCE [LARGE SCALE GENOMIC DNA]</scope>
    <source>
        <strain evidence="1 2">SARCC-755</strain>
    </source>
</reference>
<dbReference type="RefSeq" id="WP_149636432.1">
    <property type="nucleotide sequence ID" value="NZ_VNIP01000010.1"/>
</dbReference>
<dbReference type="OrthoDB" id="8116829at2"/>
<dbReference type="AlphaFoldDB" id="A0A5B0VWS1"/>
<organism evidence="1 2">
    <name type="scientific">Rhizobium tropici</name>
    <dbReference type="NCBI Taxonomy" id="398"/>
    <lineage>
        <taxon>Bacteria</taxon>
        <taxon>Pseudomonadati</taxon>
        <taxon>Pseudomonadota</taxon>
        <taxon>Alphaproteobacteria</taxon>
        <taxon>Hyphomicrobiales</taxon>
        <taxon>Rhizobiaceae</taxon>
        <taxon>Rhizobium/Agrobacterium group</taxon>
        <taxon>Rhizobium</taxon>
    </lineage>
</organism>
<accession>A0A5B0VWS1</accession>
<dbReference type="EMBL" id="VNIP01000010">
    <property type="protein sequence ID" value="KAA1178828.1"/>
    <property type="molecule type" value="Genomic_DNA"/>
</dbReference>
<gene>
    <name evidence="1" type="ORF">FP026_20460</name>
</gene>
<evidence type="ECO:0008006" key="3">
    <source>
        <dbReference type="Google" id="ProtNLM"/>
    </source>
</evidence>
<evidence type="ECO:0000313" key="2">
    <source>
        <dbReference type="Proteomes" id="UP000323608"/>
    </source>
</evidence>
<name>A0A5B0VWS1_RHITR</name>
<protein>
    <recommendedName>
        <fullName evidence="3">DUF1127 domain-containing protein</fullName>
    </recommendedName>
</protein>
<evidence type="ECO:0000313" key="1">
    <source>
        <dbReference type="EMBL" id="KAA1178828.1"/>
    </source>
</evidence>